<protein>
    <recommendedName>
        <fullName evidence="1">Electron transfer flavoprotein small subunit</fullName>
    </recommendedName>
</protein>
<evidence type="ECO:0000313" key="4">
    <source>
        <dbReference type="Proteomes" id="UP000295711"/>
    </source>
</evidence>
<feature type="domain" description="Electron transfer flavoprotein alpha/beta-subunit N-terminal" evidence="2">
    <location>
        <begin position="23"/>
        <end position="216"/>
    </location>
</feature>
<sequence>MEILVCIKQVPDDSVNIKMNPATNAPDLDIATPIVNAFDTYALEMATRLKEAIGDSTITVVSVGPDKAKDAIKTCLAVGASKGYVVKADATDTISTADALAKAVAKIEEAEGVKFDIIFCGKESTDCASGQVGTMLAEDLDVPVVTNLVDIEKIDAGISAKQETEEGYNIIEVAMPCVVTVTKPEYEPRYPTIKSKMAARKIPIGELEIGDVVAPAVTVVANAEPPKKAAGVKINEETLEESMAMALGMMRDAKVL</sequence>
<dbReference type="InterPro" id="IPR012255">
    <property type="entry name" value="ETF_b"/>
</dbReference>
<comment type="caution">
    <text evidence="3">The sequence shown here is derived from an EMBL/GenBank/DDBJ whole genome shotgun (WGS) entry which is preliminary data.</text>
</comment>
<dbReference type="SMART" id="SM00893">
    <property type="entry name" value="ETF"/>
    <property type="match status" value="1"/>
</dbReference>
<dbReference type="AlphaFoldDB" id="A0A4R2LD55"/>
<keyword evidence="4" id="KW-1185">Reference proteome</keyword>
<evidence type="ECO:0000256" key="1">
    <source>
        <dbReference type="ARBA" id="ARBA00042002"/>
    </source>
</evidence>
<dbReference type="PANTHER" id="PTHR21294:SF17">
    <property type="entry name" value="PROTEIN FIXA"/>
    <property type="match status" value="1"/>
</dbReference>
<evidence type="ECO:0000313" key="3">
    <source>
        <dbReference type="EMBL" id="TCO84588.1"/>
    </source>
</evidence>
<accession>A0A4R2LD55</accession>
<organism evidence="3 4">
    <name type="scientific">Frisingicoccus caecimuris</name>
    <dbReference type="NCBI Taxonomy" id="1796636"/>
    <lineage>
        <taxon>Bacteria</taxon>
        <taxon>Bacillati</taxon>
        <taxon>Bacillota</taxon>
        <taxon>Clostridia</taxon>
        <taxon>Lachnospirales</taxon>
        <taxon>Lachnospiraceae</taxon>
        <taxon>Frisingicoccus</taxon>
    </lineage>
</organism>
<dbReference type="InterPro" id="IPR033948">
    <property type="entry name" value="ETF_beta_N"/>
</dbReference>
<dbReference type="InterPro" id="IPR014730">
    <property type="entry name" value="ETF_a/b_N"/>
</dbReference>
<dbReference type="PIRSF" id="PIRSF000090">
    <property type="entry name" value="Beta-ETF"/>
    <property type="match status" value="1"/>
</dbReference>
<dbReference type="PANTHER" id="PTHR21294">
    <property type="entry name" value="ELECTRON TRANSFER FLAVOPROTEIN BETA-SUBUNIT"/>
    <property type="match status" value="1"/>
</dbReference>
<proteinExistence type="predicted"/>
<dbReference type="CDD" id="cd01714">
    <property type="entry name" value="ETF_beta"/>
    <property type="match status" value="1"/>
</dbReference>
<dbReference type="GO" id="GO:0009055">
    <property type="term" value="F:electron transfer activity"/>
    <property type="evidence" value="ECO:0007669"/>
    <property type="project" value="InterPro"/>
</dbReference>
<dbReference type="RefSeq" id="WP_132091150.1">
    <property type="nucleotide sequence ID" value="NZ_SLXA01000006.1"/>
</dbReference>
<dbReference type="OrthoDB" id="9804960at2"/>
<dbReference type="EMBL" id="SLXA01000006">
    <property type="protein sequence ID" value="TCO84588.1"/>
    <property type="molecule type" value="Genomic_DNA"/>
</dbReference>
<reference evidence="3 4" key="1">
    <citation type="submission" date="2019-03" db="EMBL/GenBank/DDBJ databases">
        <title>Genomic Encyclopedia of Type Strains, Phase IV (KMG-IV): sequencing the most valuable type-strain genomes for metagenomic binning, comparative biology and taxonomic classification.</title>
        <authorList>
            <person name="Goeker M."/>
        </authorList>
    </citation>
    <scope>NUCLEOTIDE SEQUENCE [LARGE SCALE GENOMIC DNA]</scope>
    <source>
        <strain evidence="3 4">DSM 28559</strain>
    </source>
</reference>
<dbReference type="SUPFAM" id="SSF52402">
    <property type="entry name" value="Adenine nucleotide alpha hydrolases-like"/>
    <property type="match status" value="1"/>
</dbReference>
<name>A0A4R2LD55_9FIRM</name>
<gene>
    <name evidence="3" type="ORF">EV212_10615</name>
</gene>
<dbReference type="InterPro" id="IPR014729">
    <property type="entry name" value="Rossmann-like_a/b/a_fold"/>
</dbReference>
<dbReference type="Proteomes" id="UP000295711">
    <property type="component" value="Unassembled WGS sequence"/>
</dbReference>
<evidence type="ECO:0000259" key="2">
    <source>
        <dbReference type="SMART" id="SM00893"/>
    </source>
</evidence>
<dbReference type="Pfam" id="PF01012">
    <property type="entry name" value="ETF"/>
    <property type="match status" value="1"/>
</dbReference>
<dbReference type="Gene3D" id="3.40.50.620">
    <property type="entry name" value="HUPs"/>
    <property type="match status" value="1"/>
</dbReference>